<dbReference type="PANTHER" id="PTHR32154">
    <property type="entry name" value="PYRUVATE-FLAVODOXIN OXIDOREDUCTASE-RELATED"/>
    <property type="match status" value="1"/>
</dbReference>
<dbReference type="SUPFAM" id="SSF53323">
    <property type="entry name" value="Pyruvate-ferredoxin oxidoreductase, PFOR, domain III"/>
    <property type="match status" value="1"/>
</dbReference>
<dbReference type="SUPFAM" id="SSF52922">
    <property type="entry name" value="TK C-terminal domain-like"/>
    <property type="match status" value="1"/>
</dbReference>
<dbReference type="NCBIfam" id="TIGR03710">
    <property type="entry name" value="OAFO_sf"/>
    <property type="match status" value="1"/>
</dbReference>
<dbReference type="InterPro" id="IPR022367">
    <property type="entry name" value="2-oxoacid/accept_OxRdtase_asu"/>
</dbReference>
<organism evidence="5">
    <name type="scientific">hydrothermal vent metagenome</name>
    <dbReference type="NCBI Taxonomy" id="652676"/>
    <lineage>
        <taxon>unclassified sequences</taxon>
        <taxon>metagenomes</taxon>
        <taxon>ecological metagenomes</taxon>
    </lineage>
</organism>
<name>A0A3B0ZGJ6_9ZZZZ</name>
<dbReference type="Pfam" id="PF01855">
    <property type="entry name" value="POR_N"/>
    <property type="match status" value="1"/>
</dbReference>
<dbReference type="EC" id="1.2.7.-" evidence="5"/>
<evidence type="ECO:0000259" key="3">
    <source>
        <dbReference type="Pfam" id="PF01855"/>
    </source>
</evidence>
<evidence type="ECO:0000259" key="4">
    <source>
        <dbReference type="Pfam" id="PF17147"/>
    </source>
</evidence>
<dbReference type="AlphaFoldDB" id="A0A3B0ZGJ6"/>
<dbReference type="GO" id="GO:0016903">
    <property type="term" value="F:oxidoreductase activity, acting on the aldehyde or oxo group of donors"/>
    <property type="evidence" value="ECO:0007669"/>
    <property type="project" value="InterPro"/>
</dbReference>
<dbReference type="PANTHER" id="PTHR32154:SF16">
    <property type="entry name" value="PYRUVATE FLAVODOXIN_FERREDOXIN OXIDOREDUCTASE DOMAIN PROTEIN"/>
    <property type="match status" value="1"/>
</dbReference>
<dbReference type="FunFam" id="3.40.50.970:FF:000022">
    <property type="entry name" value="2-oxoglutarate ferredoxin oxidoreductase alpha subunit"/>
    <property type="match status" value="1"/>
</dbReference>
<dbReference type="InterPro" id="IPR002880">
    <property type="entry name" value="Pyrv_Fd/Flavodoxin_OxRdtase_N"/>
</dbReference>
<dbReference type="EMBL" id="UOFR01000003">
    <property type="protein sequence ID" value="VAW90741.1"/>
    <property type="molecule type" value="Genomic_DNA"/>
</dbReference>
<reference evidence="5" key="1">
    <citation type="submission" date="2018-06" db="EMBL/GenBank/DDBJ databases">
        <authorList>
            <person name="Zhirakovskaya E."/>
        </authorList>
    </citation>
    <scope>NUCLEOTIDE SEQUENCE</scope>
</reference>
<dbReference type="InterPro" id="IPR019752">
    <property type="entry name" value="Pyrv/ketoisovalerate_OxRed_cat"/>
</dbReference>
<dbReference type="InterPro" id="IPR050722">
    <property type="entry name" value="Pyruvate:ferred/Flavod_OxRd"/>
</dbReference>
<accession>A0A3B0ZGJ6</accession>
<dbReference type="CDD" id="cd07034">
    <property type="entry name" value="TPP_PYR_PFOR_IOR-alpha_like"/>
    <property type="match status" value="1"/>
</dbReference>
<dbReference type="InterPro" id="IPR033412">
    <property type="entry name" value="PFOR_II"/>
</dbReference>
<keyword evidence="1 5" id="KW-0560">Oxidoreductase</keyword>
<feature type="domain" description="Pyruvate flavodoxin/ferredoxin oxidoreductase pyrimidine binding" evidence="3">
    <location>
        <begin position="256"/>
        <end position="489"/>
    </location>
</feature>
<dbReference type="InterPro" id="IPR002869">
    <property type="entry name" value="Pyrv_flavodox_OxRed_cen"/>
</dbReference>
<dbReference type="InterPro" id="IPR009014">
    <property type="entry name" value="Transketo_C/PFOR_II"/>
</dbReference>
<protein>
    <submittedName>
        <fullName evidence="5">2-oxoglutarate/2-oxoacid ferredoxin oxidoreductase, gamma subunit / 2-oxoglutarate/2-oxoacid ferredoxin oxidoreductase, alpha subunit</fullName>
        <ecNumber evidence="5">1.2.7.-</ecNumber>
    </submittedName>
</protein>
<dbReference type="Gene3D" id="3.40.50.920">
    <property type="match status" value="1"/>
</dbReference>
<proteinExistence type="predicted"/>
<feature type="domain" description="Pyruvate/ketoisovalerate oxidoreductase catalytic" evidence="2">
    <location>
        <begin position="18"/>
        <end position="221"/>
    </location>
</feature>
<sequence length="641" mass="70844">MNEIAEQSLLWRIGGAQGHGIDSAALLFARGCAKLGFNVLSRREFHSNIMGRHSYSDARVSSLPVSGHSATPDMLVCLDAESLCRHINLVNSDGCIVIDEADTKFEFSKLKLLDERLKNRLATQLSQSDQNSSYAVFLASIADKNITIANVPFGLFRDALKDKFSVSRSVAARSKNIAIVAVSAALLDIPENVLRDRVTQLFPGKQSVIELGQMAIQLAYEYVKTTDFQLQRTLQNNVKTKEPRLWVNGYQSVALGKLAAGLNLQTYYPISPATDESLYLESILVGNNSTDTSLVQTEDEIAAISMACGAALTGARVATSTSGPGFSLMVEGLGWAGMNEVPLVISLYQRGGPSTGMPTRTEQGDLQFVINAGHGEFPRIVLASGDVNECFYDAFNAFNYADRYQLPVIHMLDKTLSSTSQTLTPFDSNKLKIQRVEADSSIKRKDKRVSRFQLSDTGISPRTYLGTPDTMFWTTGVEHSEWGQVSEDPIQRAAMMEKRAHKLELAAKEIPLDEKLAIYGDKKASLTIISWGSNKGVIVETVERLINQGNSVRAIMVKLLWPFPTEELKKIVDKNDTVIVIECNQTGQFNRLLKEQLHHQADHLILKYTGRPFTLEEISQSMQDIMAGQADNVITHQNPFE</sequence>
<dbReference type="Gene3D" id="3.40.920.10">
    <property type="entry name" value="Pyruvate-ferredoxin oxidoreductase, PFOR, domain III"/>
    <property type="match status" value="1"/>
</dbReference>
<evidence type="ECO:0000259" key="2">
    <source>
        <dbReference type="Pfam" id="PF01558"/>
    </source>
</evidence>
<dbReference type="GO" id="GO:0006979">
    <property type="term" value="P:response to oxidative stress"/>
    <property type="evidence" value="ECO:0007669"/>
    <property type="project" value="TreeGrafter"/>
</dbReference>
<dbReference type="Pfam" id="PF17147">
    <property type="entry name" value="PFOR_II"/>
    <property type="match status" value="1"/>
</dbReference>
<evidence type="ECO:0000313" key="5">
    <source>
        <dbReference type="EMBL" id="VAW90741.1"/>
    </source>
</evidence>
<dbReference type="SUPFAM" id="SSF52518">
    <property type="entry name" value="Thiamin diphosphate-binding fold (THDP-binding)"/>
    <property type="match status" value="1"/>
</dbReference>
<dbReference type="Pfam" id="PF01558">
    <property type="entry name" value="POR"/>
    <property type="match status" value="1"/>
</dbReference>
<dbReference type="Gene3D" id="3.40.50.970">
    <property type="match status" value="1"/>
</dbReference>
<dbReference type="InterPro" id="IPR029061">
    <property type="entry name" value="THDP-binding"/>
</dbReference>
<evidence type="ECO:0000256" key="1">
    <source>
        <dbReference type="ARBA" id="ARBA00023002"/>
    </source>
</evidence>
<gene>
    <name evidence="5" type="ORF">MNBD_GAMMA21-1819</name>
</gene>
<feature type="domain" description="Pyruvate:ferredoxin oxidoreductase core" evidence="4">
    <location>
        <begin position="524"/>
        <end position="617"/>
    </location>
</feature>